<dbReference type="InterPro" id="IPR029044">
    <property type="entry name" value="Nucleotide-diphossugar_trans"/>
</dbReference>
<accession>A0A6J6DWZ1</accession>
<dbReference type="Gene3D" id="3.40.50.150">
    <property type="entry name" value="Vaccinia Virus protein VP39"/>
    <property type="match status" value="1"/>
</dbReference>
<dbReference type="SUPFAM" id="SSF53448">
    <property type="entry name" value="Nucleotide-diphospho-sugar transferases"/>
    <property type="match status" value="1"/>
</dbReference>
<protein>
    <submittedName>
        <fullName evidence="2">Unannotated protein</fullName>
    </submittedName>
</protein>
<evidence type="ECO:0000313" key="2">
    <source>
        <dbReference type="EMBL" id="CAB4568671.1"/>
    </source>
</evidence>
<reference evidence="2" key="1">
    <citation type="submission" date="2020-05" db="EMBL/GenBank/DDBJ databases">
        <authorList>
            <person name="Chiriac C."/>
            <person name="Salcher M."/>
            <person name="Ghai R."/>
            <person name="Kavagutti S V."/>
        </authorList>
    </citation>
    <scope>NUCLEOTIDE SEQUENCE</scope>
</reference>
<gene>
    <name evidence="2" type="ORF">UFOPK1591_01174</name>
</gene>
<dbReference type="InterPro" id="IPR029063">
    <property type="entry name" value="SAM-dependent_MTases_sf"/>
</dbReference>
<dbReference type="Gene3D" id="3.90.550.10">
    <property type="entry name" value="Spore Coat Polysaccharide Biosynthesis Protein SpsA, Chain A"/>
    <property type="match status" value="1"/>
</dbReference>
<dbReference type="AlphaFoldDB" id="A0A6J6DWZ1"/>
<organism evidence="2">
    <name type="scientific">freshwater metagenome</name>
    <dbReference type="NCBI Taxonomy" id="449393"/>
    <lineage>
        <taxon>unclassified sequences</taxon>
        <taxon>metagenomes</taxon>
        <taxon>ecological metagenomes</taxon>
    </lineage>
</organism>
<evidence type="ECO:0000256" key="1">
    <source>
        <dbReference type="SAM" id="Coils"/>
    </source>
</evidence>
<name>A0A6J6DWZ1_9ZZZZ</name>
<feature type="coiled-coil region" evidence="1">
    <location>
        <begin position="305"/>
        <end position="339"/>
    </location>
</feature>
<dbReference type="EMBL" id="CAEZTD010000103">
    <property type="protein sequence ID" value="CAB4568671.1"/>
    <property type="molecule type" value="Genomic_DNA"/>
</dbReference>
<proteinExistence type="predicted"/>
<sequence>MGRARSLSGESSSFAHPIGLLLFNRPDYARRTLEALAQQERPINQSRLTIFRDGYAGSKDEHLERPDRTAEVDDLVAQFFPDATFVTSRENVGVARAYEHLYAAVFAADDEWAALFEEDFVIDSDYLSILSEFISLAEPHPEIVAVSAIGDVSDHRERGPHHLYVARHLWAYALRRRCWSEIKPYTDAYLDALGPGHYWQRDVRRVNRDLARRGYLVQGTSQDFVKFSWILTQGYLALNTGQAHGEYIGVEGLHSTEQSFDEQGFSQARKPRDTEFRFPQLTADFLDELRREARASWALWFTDARERAEERLATARKNGQDARENVVKLKQALRSSEEERLRLEGILKKSWWARFTQLSNRGFRKHPAPSAVPGGHAPEERGGWTWFGGTSALSIGNVHLVGFVRKRAAIGDGASFVGVYGEDGKHRRSVCVLPGLQLDDHNVPTLVPLNQREFLVGVTGHNQNSIVRLFRGTAHDGDVSLGPPAEVSFSGPTSYVHIIREDSTHVLVLTRVAGQNFVARRFSLATNSAVSAEMAVFPWSIEPGDEFASGRDGGRPYLITRESQDGVVFVLTQDHPRAYRNGIVAGRFRGNQILDLDGNVVHTLSEGGAPWKPFESLTKIVNAGLMDIPWVADVAAHEDGTVDVGYSTATLSAPDFHRGRDQANDSLAFHVIRWSPATGLEPVMHVPAGRSLYAAEEHYSGGLAINPREPSHVVYSTSLGHGARGDQSTRWSLYSRESLDMRVQTRLVETGSPTVSPLRPKFSSMAPGAQGHALFVMRGSYTSYVDFETRMICYPFVSGQTCDDSGSTHIDLMYPVMPSAAMPAREVRTLGRLMSKAQSYVEFGGGGSTLMALSLVRGDVFTVESDAYLAQFLREAATKHETQSARFTCVVPRVDVIKGWGRPAALNDADRSRFGESYARAGADSCTPDLVLVDGRFRVACALLVAKSTTRRVTIAIDDYANRPGYHAVERFLGRPVLHGRLGVFRLAGAIDVPDSVLHEYFGVSD</sequence>
<keyword evidence="1" id="KW-0175">Coiled coil</keyword>